<sequence length="305" mass="35059">MNCVKRYATVAILMLVVVILFVQCGKDHVATPGGGGSKQGRPPLPDPGQYLVTHITANGIAKDSMVYNDKKQVARKWEYVALYRRFMNYADYTYDDLGYVSTAVYYNYIGGYIVKTRKDTVQWSPGKLDIYSTLYRGQTGEVSGTDEAHYKLDENYRMTLEGRKDTFPILYGRMLHYVAPSWNKDDLIAHTFNMWVQVDNSPTIAYLREYNLQYGMELNPLYPVIVGNPMLSKAILNDLYPDANDKTYPWLCSMHYVTGLQYQEDDKPIVNSTVNYTLLPNTRVASKQVFPGTQLELEYRYIKVR</sequence>
<proteinExistence type="predicted"/>
<dbReference type="OrthoDB" id="654644at2"/>
<organism evidence="1 2">
    <name type="scientific">Chitinophaga dinghuensis</name>
    <dbReference type="NCBI Taxonomy" id="1539050"/>
    <lineage>
        <taxon>Bacteria</taxon>
        <taxon>Pseudomonadati</taxon>
        <taxon>Bacteroidota</taxon>
        <taxon>Chitinophagia</taxon>
        <taxon>Chitinophagales</taxon>
        <taxon>Chitinophagaceae</taxon>
        <taxon>Chitinophaga</taxon>
    </lineage>
</organism>
<comment type="caution">
    <text evidence="1">The sequence shown here is derived from an EMBL/GenBank/DDBJ whole genome shotgun (WGS) entry which is preliminary data.</text>
</comment>
<keyword evidence="2" id="KW-1185">Reference proteome</keyword>
<dbReference type="EMBL" id="QLMA01000008">
    <property type="protein sequence ID" value="RAJ76743.1"/>
    <property type="molecule type" value="Genomic_DNA"/>
</dbReference>
<dbReference type="AlphaFoldDB" id="A0A327VNR9"/>
<evidence type="ECO:0000313" key="2">
    <source>
        <dbReference type="Proteomes" id="UP000249819"/>
    </source>
</evidence>
<gene>
    <name evidence="1" type="ORF">CLV59_108264</name>
</gene>
<reference evidence="1 2" key="1">
    <citation type="submission" date="2018-06" db="EMBL/GenBank/DDBJ databases">
        <title>Genomic Encyclopedia of Archaeal and Bacterial Type Strains, Phase II (KMG-II): from individual species to whole genera.</title>
        <authorList>
            <person name="Goeker M."/>
        </authorList>
    </citation>
    <scope>NUCLEOTIDE SEQUENCE [LARGE SCALE GENOMIC DNA]</scope>
    <source>
        <strain evidence="1 2">DSM 29821</strain>
    </source>
</reference>
<dbReference type="Proteomes" id="UP000249819">
    <property type="component" value="Unassembled WGS sequence"/>
</dbReference>
<protein>
    <submittedName>
        <fullName evidence="1">Uncharacterized protein</fullName>
    </submittedName>
</protein>
<name>A0A327VNR9_9BACT</name>
<accession>A0A327VNR9</accession>
<dbReference type="RefSeq" id="WP_146616285.1">
    <property type="nucleotide sequence ID" value="NZ_QLMA01000008.1"/>
</dbReference>
<evidence type="ECO:0000313" key="1">
    <source>
        <dbReference type="EMBL" id="RAJ76743.1"/>
    </source>
</evidence>